<dbReference type="PANTHER" id="PTHR42951">
    <property type="entry name" value="METALLO-BETA-LACTAMASE DOMAIN-CONTAINING"/>
    <property type="match status" value="1"/>
</dbReference>
<dbReference type="SUPFAM" id="SSF56281">
    <property type="entry name" value="Metallo-hydrolase/oxidoreductase"/>
    <property type="match status" value="1"/>
</dbReference>
<dbReference type="InterPro" id="IPR050855">
    <property type="entry name" value="NDM-1-like"/>
</dbReference>
<protein>
    <submittedName>
        <fullName evidence="4">MBL fold metallo-hydrolase</fullName>
    </submittedName>
</protein>
<feature type="region of interest" description="Disordered" evidence="1">
    <location>
        <begin position="89"/>
        <end position="110"/>
    </location>
</feature>
<accession>A0ABR6YC03</accession>
<dbReference type="SMART" id="SM00849">
    <property type="entry name" value="Lactamase_B"/>
    <property type="match status" value="1"/>
</dbReference>
<dbReference type="EMBL" id="JACOGA010000008">
    <property type="protein sequence ID" value="MBC3874012.1"/>
    <property type="molecule type" value="Genomic_DNA"/>
</dbReference>
<sequence>MTKLTLSIKALTLAISLSTGSFVYAADLQSAAAQLNASNTKTIEFSGTGYWYQFGQAPHPKLAWPQFDVSSYKASINYDNVAARVQIVRKQSSEKGRDRPTPVEQRPDQHIQGNYAWSLATPANASAPVANAQPAAVEERTAEIWSTPQGFLKAALVNNASSKSTKAGVEVSFKVNDKYRYVGIINAKNQVESIKTWIDNPVLGDTLIETKFSAYKDFSGVSFPSQIVRLQGGFPVLKLNIDDVKANTNFTLSTPQNVAEFKAPAIIVNAVKLADGVYHLTGGTHNSVAIEQKDHIVLVEAPLNEERSLAVIAKVKETIPGKPIKFLINSHAHFDHSGGLRTYVDEGSIILTEEQNRPYYQKIWAAPHSINPDNLERSKKAAQFKTFKGKLVLNDGHRKIELHSIAGNSHNDAFALIYLPAEKILIQADAFNPPAAGTTNPVPANPYSVNLYSNIKKLHLDVEIIAGLHGAKAVNLSDLQSYIGQQ</sequence>
<dbReference type="Pfam" id="PF00753">
    <property type="entry name" value="Lactamase_B"/>
    <property type="match status" value="1"/>
</dbReference>
<feature type="chain" id="PRO_5047209304" evidence="2">
    <location>
        <begin position="26"/>
        <end position="486"/>
    </location>
</feature>
<proteinExistence type="predicted"/>
<reference evidence="4 5" key="1">
    <citation type="submission" date="2020-08" db="EMBL/GenBank/DDBJ databases">
        <title>Novel species isolated from subtropical streams in China.</title>
        <authorList>
            <person name="Lu H."/>
        </authorList>
    </citation>
    <scope>NUCLEOTIDE SEQUENCE [LARGE SCALE GENOMIC DNA]</scope>
    <source>
        <strain evidence="4 5">LX15W</strain>
    </source>
</reference>
<dbReference type="RefSeq" id="WP_186942032.1">
    <property type="nucleotide sequence ID" value="NZ_JACOGA010000008.1"/>
</dbReference>
<keyword evidence="5" id="KW-1185">Reference proteome</keyword>
<gene>
    <name evidence="4" type="ORF">H8K55_10445</name>
</gene>
<dbReference type="InterPro" id="IPR001279">
    <property type="entry name" value="Metallo-B-lactamas"/>
</dbReference>
<evidence type="ECO:0000313" key="4">
    <source>
        <dbReference type="EMBL" id="MBC3874012.1"/>
    </source>
</evidence>
<organism evidence="4 5">
    <name type="scientific">Undibacterium flavidum</name>
    <dbReference type="NCBI Taxonomy" id="2762297"/>
    <lineage>
        <taxon>Bacteria</taxon>
        <taxon>Pseudomonadati</taxon>
        <taxon>Pseudomonadota</taxon>
        <taxon>Betaproteobacteria</taxon>
        <taxon>Burkholderiales</taxon>
        <taxon>Oxalobacteraceae</taxon>
        <taxon>Undibacterium</taxon>
    </lineage>
</organism>
<dbReference type="InterPro" id="IPR036866">
    <property type="entry name" value="RibonucZ/Hydroxyglut_hydro"/>
</dbReference>
<feature type="domain" description="Metallo-beta-lactamase" evidence="3">
    <location>
        <begin position="284"/>
        <end position="469"/>
    </location>
</feature>
<dbReference type="Gene3D" id="3.60.15.10">
    <property type="entry name" value="Ribonuclease Z/Hydroxyacylglutathione hydrolase-like"/>
    <property type="match status" value="1"/>
</dbReference>
<feature type="signal peptide" evidence="2">
    <location>
        <begin position="1"/>
        <end position="25"/>
    </location>
</feature>
<keyword evidence="2" id="KW-0732">Signal</keyword>
<evidence type="ECO:0000259" key="3">
    <source>
        <dbReference type="SMART" id="SM00849"/>
    </source>
</evidence>
<name>A0ABR6YC03_9BURK</name>
<dbReference type="PANTHER" id="PTHR42951:SF20">
    <property type="entry name" value="BETA LACTAMASE"/>
    <property type="match status" value="1"/>
</dbReference>
<evidence type="ECO:0000256" key="2">
    <source>
        <dbReference type="SAM" id="SignalP"/>
    </source>
</evidence>
<evidence type="ECO:0000313" key="5">
    <source>
        <dbReference type="Proteomes" id="UP000624279"/>
    </source>
</evidence>
<evidence type="ECO:0000256" key="1">
    <source>
        <dbReference type="SAM" id="MobiDB-lite"/>
    </source>
</evidence>
<feature type="compositionally biased region" description="Basic and acidic residues" evidence="1">
    <location>
        <begin position="91"/>
        <end position="109"/>
    </location>
</feature>
<dbReference type="Proteomes" id="UP000624279">
    <property type="component" value="Unassembled WGS sequence"/>
</dbReference>
<comment type="caution">
    <text evidence="4">The sequence shown here is derived from an EMBL/GenBank/DDBJ whole genome shotgun (WGS) entry which is preliminary data.</text>
</comment>